<feature type="region of interest" description="Disordered" evidence="1">
    <location>
        <begin position="3055"/>
        <end position="3076"/>
    </location>
</feature>
<dbReference type="NCBIfam" id="TIGR01901">
    <property type="entry name" value="adhes_NPXG"/>
    <property type="match status" value="1"/>
</dbReference>
<dbReference type="GO" id="GO:0003824">
    <property type="term" value="F:catalytic activity"/>
    <property type="evidence" value="ECO:0007669"/>
    <property type="project" value="UniProtKB-ARBA"/>
</dbReference>
<evidence type="ECO:0000313" key="4">
    <source>
        <dbReference type="Proteomes" id="UP000078486"/>
    </source>
</evidence>
<evidence type="ECO:0000259" key="2">
    <source>
        <dbReference type="SMART" id="SM00912"/>
    </source>
</evidence>
<dbReference type="EMBL" id="LRRQ01000093">
    <property type="protein sequence ID" value="OAM89483.1"/>
    <property type="molecule type" value="Genomic_DNA"/>
</dbReference>
<feature type="domain" description="Filamentous haemagglutinin FhaB/tRNA nuclease CdiA-like TPS" evidence="2">
    <location>
        <begin position="65"/>
        <end position="186"/>
    </location>
</feature>
<dbReference type="Proteomes" id="UP000078486">
    <property type="component" value="Unassembled WGS sequence"/>
</dbReference>
<dbReference type="SMART" id="SM00912">
    <property type="entry name" value="Haemagg_act"/>
    <property type="match status" value="1"/>
</dbReference>
<dbReference type="Pfam" id="PF05594">
    <property type="entry name" value="Fil_haemagg"/>
    <property type="match status" value="11"/>
</dbReference>
<dbReference type="InterPro" id="IPR010069">
    <property type="entry name" value="CdiA_FHA1_rpt"/>
</dbReference>
<accession>A0A178IHM7</accession>
<dbReference type="InterPro" id="IPR008638">
    <property type="entry name" value="FhaB/CdiA-like_TPS"/>
</dbReference>
<evidence type="ECO:0000313" key="3">
    <source>
        <dbReference type="EMBL" id="OAM89483.1"/>
    </source>
</evidence>
<dbReference type="InterPro" id="IPR012334">
    <property type="entry name" value="Pectin_lyas_fold"/>
</dbReference>
<dbReference type="Pfam" id="PF13332">
    <property type="entry name" value="Fil_haemagg_2"/>
    <property type="match status" value="5"/>
</dbReference>
<dbReference type="SUPFAM" id="SSF51126">
    <property type="entry name" value="Pectin lyase-like"/>
    <property type="match status" value="1"/>
</dbReference>
<dbReference type="Gene3D" id="3.40.50.1820">
    <property type="entry name" value="alpha/beta hydrolase"/>
    <property type="match status" value="1"/>
</dbReference>
<dbReference type="STRING" id="1184151.AW736_13045"/>
<keyword evidence="4" id="KW-1185">Reference proteome</keyword>
<gene>
    <name evidence="3" type="ORF">AW736_13045</name>
</gene>
<comment type="caution">
    <text evidence="3">The sequence shown here is derived from an EMBL/GenBank/DDBJ whole genome shotgun (WGS) entry which is preliminary data.</text>
</comment>
<dbReference type="InterPro" id="IPR029058">
    <property type="entry name" value="AB_hydrolase_fold"/>
</dbReference>
<evidence type="ECO:0000256" key="1">
    <source>
        <dbReference type="SAM" id="MobiDB-lite"/>
    </source>
</evidence>
<sequence>MSITRPPAMKTRHRPSFLLRPRRWLNLLVASVFFAEMSLPSVCVAGGIVADPGAGANRPSIDGSANGVPVINIVRPNDRGVSHNKYQDFNVPGQGAILNNSGRETNTQLAGWIDKNVHFNPNDSARLILNEVTGPDISRLNGYLEVAGNRADVIIANPNGIYGANFGFINTSRALLATGRPEFDETGNLRSFAVRGGKVVIDGSGEGDHPHLGAYADLADQFDILARAVEINAQVFAKKLNIVTGANRVKYDTLDAEKIAADPAEAAPLVALDVAALGGMYAGRIRLVGTEDGLGVNTRGDLAAGIGGFTLTSEGRVVLQGQTTSDAALDIRAREGVANSGNLHAAENTALITRGAIENTGLLASQKDVVLTADGSIKNSGIVAAGLDTNGNFTNANAGITATAGADFDATDGRHYAGRNITLTASSLDLSRATTQASSLSITARSGDVIHNGARLGADVLTVSTPGKFDNSAGHINAAGIAIVAGSFANDNQGIIAQTGGGTLNLTVAGAFTNISGTINSFGNVAIAAHSLDNTTGYIAAFNNATFITRNGFTNTGGQLLSEGDLAITNLAGAFANRSGVIQSVGSLTLKNQPDTLDNTDGNILASGSLTLLAHALDNTRGNLVSDSAIALTLTDGLANIHGVIAGASDIAVTAASLDNTHGAIDANGKLAALLTGTLDNADGIITAAGGLDIRAAGITNTGEISSSAGAANVTATAGNIANTGIIYASGPLSLSAESGAVGNTGTDAALSTNSSLTLTARGLDNANAQVSALENIRITLTDASVTLINDGAYISAGNDLDIVTPGALSNNNGSITATRGNLALAAAGPIANTGLYARIAGGNTLALTTSGQLDNTGGAIFSEGNFTINTGTAALINQSGYIGTTGTGRIANVVLHTGEFDNTQGVITSTGLLALNAATLTNNGSYAQIYAADNASITLAGDLENIHGAISAGGRLALDLNGLLDNTAGQILSNGGLAIVTHNGTIDNTLGYIGGNASASLEAGTLNNTAEGVVTFGGITDITLTGTLINTDDAQILSGGKITLAAAAADNRHGIFKSGAGIDAVVSGNWNNGDFGILIAGGQGINVTASGFDNDTGIIRSTGNITFAVTGNFNNSAGEIIADRAATLTAASIGNALGLVSANGALVISATAGNLDNRLGGLSAGSSATVTVRDDLLNAGGLVMGGGILITSRNLDNTTGHIGSTGTATITLGGTLDNLDEGAIAADSDLRITAASIANTNSGTTGGIFSNGDIALATTNGALDNTGGKITALGNAALSLQADLINTGGALSTGGSLALTASTLDNTADGYLATEDDLSITLTGTLNNNAGTIIALGGANIAAGHITNAQDGLMQSGKTLALNSVNGVDNNEGTLRAFENLTISTGNASLNNVEGVIQAAGDLSISNSTGTVLDNTDGFITASGTLTIANQNAALDNTSGIIAAGAGGSANITTNTLSNTGGSIIAGRNLALDIANGGFTLDGTQEIWANNNLTLNLRNGSFVNAESSLLAYGLATINASGNITNNAGATLNAGGLSLITAGKITNLGRIDADAISTNSDYLDNRSVIIGQIVSLDAREIHNTGAGALIASTQYLGLFTSDLLSNTRDNGVTGTTTTGANIFTLGNLTIAGRGGLDEDGNPVSRAGRVLNASSTIEAFGDATVYADTFENKKDSFATETYLDSTEYFDQNNLDTTHSFTIRKPSNGSLHDGISVWYGKRNEGSTWLQYTKYIYKTRVTQDSPEARLLIGSNLTFSVNDATNYLGTIAVGNALVYKDSGAINNLGESNTVRIVHGTAGRVDIHEMDKRPQTFGRAKYDNKTIGTWIIEDELTDIPDARFGARITADTITGSVRELYNGEAAGKPVRTKYGDTDTSFDGTAVNANTGAGTISGHDATDTSGDTTVAGNEQGIGGVDSDQDTTLAPVTPPAGDGSEGRIPGGKTLPTLTITAPGEVDFTVPQNPIYSVVTDPSTPYLIVTDPRFTDWNNYISSDYFFERMGVDPQMMHKRLGDGFYESRLILDQVTALTGRRFLGDYRAEDEQFMGLMDNATDIAAAYDLRPGIALSADQIANLEKDIVWLVETMVDGQAVLAPVVYLSAATRATIESGAVIAANDIDLTITGDLTNRGTVRADRDMRLQAADMLNDGGSLKSGGNMTLVAKTDITSYAGGINAGGSATLVAGRDIRLASVAETTDYGLAGTRTQVSDQTLAAGGNLAMQAGRDLALTGVAASAGGDTTLIAGRDLTLDTVRSVNSFSTGGGGTYAKGGQITHTLTTLETGGNLILRAGDAGAEGVPASLGNINIASAQISAGGDTGILATGNINITAEIDRDFLDSKVTSKKRMDRAMHDDETVLGATLQSGGNIALQAGDIGSGGTGGSPVGLGVSDVPPESSGNITLTSAYLRAAGSITAAATGDITLAAEGEHHESITESMRKKSGVLSSKTTTTYDRVDYTGAVGATLSGDSVTVRAGRDLTVIGSAVAADRDIALSAARDLTVAAAEETYSEEHYREVKKSGLLSLSPTSLSVGKQRHSIDETAGQTIARSSVIGSAGGRVDLAAGGDARIIGSELVSQAGLSIDAAGISIAAAAQNSTATRTEKFKQSGVSLAIRGGPFEALYAAQGKTMQGAEEVADARLSNLDRLRSASGWLINSDGLEAFGASPLTSVVAVSVGSKSSEATATQTTVTQRGSVLQTGGDLTLIARGDTGSAGILPADGAAAPVSTSNLSFNSAAGGSGDIAIEGSYLSAGGALGMVAARDITLRETLDTQTDSAAARVKNASQFRSEKNASDTAAEQTAANGSLVTADTIALSAGRDLGIRGSTVAADHDIYLEAARDVRIEAAAETRSATYEQSTKTSGMFDSGRLSVTFGQQKTGFAQDENGTYAVGSLIGSTEGRIDIRSGGETRVVGSELFSQTGLSIDADRISILAAEQTSAGGIRQSFSQGGLTVRLQGGIVDAGLALVDTIERAEQAGDARLQGLYAARAARQGYGLYRGAQAVAGAASDGGAGAAGSAAGIELAVAVGAKSSRSESEWESTSHLGSRLDTAGDLTLVARGDGSGGTGVPPVDGAAAPSSTSDLNLNPATGGSGDIHIAGSDLSGQNVTLAAKNDILVESALDTHRQDGSNKNSGWEGGVALSVGQGGVGIKIFADAETGKGFEKGSGAENLNSHLAAAGTLTLVSGRDTTLAGAVVRGDTILADIGGGLTLESRQDSDYYKARQEQAGGGASFTIGSMSGEAHASYNRDKTDSDYASVREQTGLFAGGGGFDINVGGHTQLTGAVIASGADAAKNRLSTETIGFTDIANHADYETESIGASVGSGGSFDKEGNFNYGGSGITPAIGMPQNEKADGTTRSAISDGTIIVRDDFDASGNRMYDSLAGLSRDTAHANDGALENKFDLQKIQERQELARVFGEEAYANAGTIVSALYERKLDQIQKDLDDGFITKEQAGEQKNTAYLLYGEGQAANLLLNTAIGGIAAKLGGGNVVAGAAGAAAATSADSGSFDIYGDLNSPTAGSTLGSLLISAAAGALTGNAIAGASTGNDATILNQYAHREIYHALHQLDQQLPGVFSANIPKDENGNDLISPELARNLGAASVAAYYSGSAAPPGMKVLSAYSEKDDGTDAVVFQMESTGEIVISYRGSASARDWLVTDTGNAVGFESKKYVDAMKLANTIQKQFPESKIILTGHSLGGGEAGLASVRWGLSAITFNAAGVNPENYKINTNLDSGKINNFYIPLEPLTSFQALTPLADALGQQVSLKITTLPGLSNFLNHGSVSILRSLGAPDLIKVIPPIKTSGTTGAKGP</sequence>
<dbReference type="NCBIfam" id="TIGR01731">
    <property type="entry name" value="fil_hemag_20aa"/>
    <property type="match status" value="23"/>
</dbReference>
<feature type="region of interest" description="Disordered" evidence="1">
    <location>
        <begin position="1911"/>
        <end position="1942"/>
    </location>
</feature>
<dbReference type="Pfam" id="PF26363">
    <property type="entry name" value="Phospholipase-like"/>
    <property type="match status" value="1"/>
</dbReference>
<dbReference type="RefSeq" id="WP_068770641.1">
    <property type="nucleotide sequence ID" value="NZ_CP109796.1"/>
</dbReference>
<dbReference type="Gene3D" id="2.160.20.10">
    <property type="entry name" value="Single-stranded right-handed beta-helix, Pectin lyase-like"/>
    <property type="match status" value="1"/>
</dbReference>
<dbReference type="InterPro" id="IPR011050">
    <property type="entry name" value="Pectin_lyase_fold/virulence"/>
</dbReference>
<dbReference type="InterPro" id="IPR008619">
    <property type="entry name" value="Filamentous_hemagglutn_rpt"/>
</dbReference>
<protein>
    <recommendedName>
        <fullName evidence="2">Filamentous haemagglutinin FhaB/tRNA nuclease CdiA-like TPS domain-containing protein</fullName>
    </recommendedName>
</protein>
<dbReference type="Pfam" id="PF05860">
    <property type="entry name" value="TPS"/>
    <property type="match status" value="1"/>
</dbReference>
<reference evidence="3 4" key="1">
    <citation type="submission" date="2016-01" db="EMBL/GenBank/DDBJ databases">
        <title>High potential of lignocellulose degradation of a new Verrucomicrobia species.</title>
        <authorList>
            <person name="Wang Y."/>
            <person name="Shi Y."/>
            <person name="Qiu Z."/>
            <person name="Liu S."/>
            <person name="Yang H."/>
        </authorList>
    </citation>
    <scope>NUCLEOTIDE SEQUENCE [LARGE SCALE GENOMIC DNA]</scope>
    <source>
        <strain evidence="3 4">TSB47</strain>
    </source>
</reference>
<dbReference type="OrthoDB" id="83544at2"/>
<proteinExistence type="predicted"/>
<name>A0A178IHM7_9BACT</name>
<dbReference type="SUPFAM" id="SSF53474">
    <property type="entry name" value="alpha/beta-Hydrolases"/>
    <property type="match status" value="1"/>
</dbReference>
<dbReference type="InterPro" id="IPR025157">
    <property type="entry name" value="Hemagglutinin_rpt"/>
</dbReference>
<organism evidence="3 4">
    <name type="scientific">Termitidicoccus mucosus</name>
    <dbReference type="NCBI Taxonomy" id="1184151"/>
    <lineage>
        <taxon>Bacteria</taxon>
        <taxon>Pseudomonadati</taxon>
        <taxon>Verrucomicrobiota</taxon>
        <taxon>Opitutia</taxon>
        <taxon>Opitutales</taxon>
        <taxon>Opitutaceae</taxon>
        <taxon>Termitidicoccus</taxon>
    </lineage>
</organism>